<dbReference type="PANTHER" id="PTHR43162">
    <property type="match status" value="1"/>
</dbReference>
<dbReference type="RefSeq" id="WP_394835842.1">
    <property type="nucleotide sequence ID" value="NZ_CP089929.1"/>
</dbReference>
<dbReference type="SUPFAM" id="SSF51735">
    <property type="entry name" value="NAD(P)-binding Rossmann-fold domains"/>
    <property type="match status" value="1"/>
</dbReference>
<sequence length="294" mass="32170">MSQPVLITGATGHTGRQTLQILAEKRVPVRALVHQEDARAQQLRALGAEVVVGDLLDFDDARRALRGVRAAYFVFPIRPGVIQSAAYFGQAAKEAGVEAIVNMSQISARKDAKSHAAQDHWVAERVLDDSGVPTIHIRPTYFAEWLVYPHFLATIRDEGAIRHPFGQGRHAPIAAEDQARLIAAFLVEPEPHLGKIYPLHGPVEMSQHEIAAAVGKTLGKKVVYEPSTMEEYRALLERAKMSPFLVQHLCEVAVDYQNGIFAGEDSIIEAVTGQAPMTVQAYLSAHRSAYVGGQ</sequence>
<keyword evidence="3" id="KW-1185">Reference proteome</keyword>
<dbReference type="EMBL" id="CP089983">
    <property type="protein sequence ID" value="WXB06191.1"/>
    <property type="molecule type" value="Genomic_DNA"/>
</dbReference>
<protein>
    <submittedName>
        <fullName evidence="2">NmrA family NAD(P)-binding protein</fullName>
    </submittedName>
</protein>
<dbReference type="PANTHER" id="PTHR43162:SF1">
    <property type="entry name" value="PRESTALK A DIFFERENTIATION PROTEIN A"/>
    <property type="match status" value="1"/>
</dbReference>
<feature type="domain" description="NmrA-like" evidence="1">
    <location>
        <begin position="2"/>
        <end position="234"/>
    </location>
</feature>
<dbReference type="Proteomes" id="UP001374803">
    <property type="component" value="Chromosome"/>
</dbReference>
<dbReference type="Gene3D" id="3.40.50.720">
    <property type="entry name" value="NAD(P)-binding Rossmann-like Domain"/>
    <property type="match status" value="1"/>
</dbReference>
<evidence type="ECO:0000313" key="2">
    <source>
        <dbReference type="EMBL" id="WXB06191.1"/>
    </source>
</evidence>
<organism evidence="2 3">
    <name type="scientific">Pendulispora rubella</name>
    <dbReference type="NCBI Taxonomy" id="2741070"/>
    <lineage>
        <taxon>Bacteria</taxon>
        <taxon>Pseudomonadati</taxon>
        <taxon>Myxococcota</taxon>
        <taxon>Myxococcia</taxon>
        <taxon>Myxococcales</taxon>
        <taxon>Sorangiineae</taxon>
        <taxon>Pendulisporaceae</taxon>
        <taxon>Pendulispora</taxon>
    </lineage>
</organism>
<dbReference type="InterPro" id="IPR036291">
    <property type="entry name" value="NAD(P)-bd_dom_sf"/>
</dbReference>
<evidence type="ECO:0000313" key="3">
    <source>
        <dbReference type="Proteomes" id="UP001374803"/>
    </source>
</evidence>
<proteinExistence type="predicted"/>
<gene>
    <name evidence="2" type="ORF">LVJ94_02890</name>
</gene>
<dbReference type="InterPro" id="IPR008030">
    <property type="entry name" value="NmrA-like"/>
</dbReference>
<accession>A0ABZ2LAF4</accession>
<dbReference type="InterPro" id="IPR051604">
    <property type="entry name" value="Ergot_Alk_Oxidoreductase"/>
</dbReference>
<name>A0ABZ2LAF4_9BACT</name>
<dbReference type="Gene3D" id="3.90.25.10">
    <property type="entry name" value="UDP-galactose 4-epimerase, domain 1"/>
    <property type="match status" value="1"/>
</dbReference>
<dbReference type="Pfam" id="PF05368">
    <property type="entry name" value="NmrA"/>
    <property type="match status" value="1"/>
</dbReference>
<reference evidence="2" key="1">
    <citation type="submission" date="2021-12" db="EMBL/GenBank/DDBJ databases">
        <title>Discovery of the Pendulisporaceae a myxobacterial family with distinct sporulation behavior and unique specialized metabolism.</title>
        <authorList>
            <person name="Garcia R."/>
            <person name="Popoff A."/>
            <person name="Bader C.D."/>
            <person name="Loehr J."/>
            <person name="Walesch S."/>
            <person name="Walt C."/>
            <person name="Boldt J."/>
            <person name="Bunk B."/>
            <person name="Haeckl F.J.F.P.J."/>
            <person name="Gunesch A.P."/>
            <person name="Birkelbach J."/>
            <person name="Nuebel U."/>
            <person name="Pietschmann T."/>
            <person name="Bach T."/>
            <person name="Mueller R."/>
        </authorList>
    </citation>
    <scope>NUCLEOTIDE SEQUENCE</scope>
    <source>
        <strain evidence="2">MSr11367</strain>
    </source>
</reference>
<evidence type="ECO:0000259" key="1">
    <source>
        <dbReference type="Pfam" id="PF05368"/>
    </source>
</evidence>